<protein>
    <submittedName>
        <fullName evidence="1">Uncharacterized protein</fullName>
    </submittedName>
</protein>
<reference evidence="1 2" key="1">
    <citation type="submission" date="2019-10" db="EMBL/GenBank/DDBJ databases">
        <title>Prolixibacter strains distinguished by the presence of nitrate reductase genes were adept at nitrate-dependent anaerobic corrosion of metallic iron and carbon steel.</title>
        <authorList>
            <person name="Iino T."/>
            <person name="Shono N."/>
            <person name="Ito K."/>
            <person name="Nakamura R."/>
            <person name="Sueoka K."/>
            <person name="Harayama S."/>
            <person name="Ohkuma M."/>
        </authorList>
    </citation>
    <scope>NUCLEOTIDE SEQUENCE [LARGE SCALE GENOMIC DNA]</scope>
    <source>
        <strain evidence="1 2">JCM 13498</strain>
    </source>
</reference>
<dbReference type="AlphaFoldDB" id="A0A5M4ATQ0"/>
<dbReference type="EMBL" id="BLAX01000001">
    <property type="protein sequence ID" value="GET31262.1"/>
    <property type="molecule type" value="Genomic_DNA"/>
</dbReference>
<proteinExistence type="predicted"/>
<dbReference type="Proteomes" id="UP000391834">
    <property type="component" value="Unassembled WGS sequence"/>
</dbReference>
<dbReference type="RefSeq" id="WP_025864861.1">
    <property type="nucleotide sequence ID" value="NZ_BLAX01000001.1"/>
</dbReference>
<organism evidence="1 2">
    <name type="scientific">Prolixibacter bellariivorans</name>
    <dbReference type="NCBI Taxonomy" id="314319"/>
    <lineage>
        <taxon>Bacteria</taxon>
        <taxon>Pseudomonadati</taxon>
        <taxon>Bacteroidota</taxon>
        <taxon>Bacteroidia</taxon>
        <taxon>Marinilabiliales</taxon>
        <taxon>Prolixibacteraceae</taxon>
        <taxon>Prolixibacter</taxon>
    </lineage>
</organism>
<sequence>MRAILFVVLIHLFFGGNLHAQERLTGIRQERVNQDSSALFDSSQSSDTLRIEQQDNYGGMGMIIDSFYRLNYSYPESIKDLLAFIDYYDFPEVFNGLISNLHKNRNDIEINKAGNHLIITAGKEVIYDEEMRSPCDELSYDLPFYLQNILIFDKNGVSIDSEKRVNEFKKEIKQVKLHFDNVVKKDGSDVFVLVSYTLSDGLTPICSIDYKISDYKYFDLIDDFLSVFVSKNKISKMIFTTPIFIKEPAKSNK</sequence>
<keyword evidence="2" id="KW-1185">Reference proteome</keyword>
<comment type="caution">
    <text evidence="1">The sequence shown here is derived from an EMBL/GenBank/DDBJ whole genome shotgun (WGS) entry which is preliminary data.</text>
</comment>
<evidence type="ECO:0000313" key="2">
    <source>
        <dbReference type="Proteomes" id="UP000391834"/>
    </source>
</evidence>
<evidence type="ECO:0000313" key="1">
    <source>
        <dbReference type="EMBL" id="GET31262.1"/>
    </source>
</evidence>
<gene>
    <name evidence="1" type="ORF">PbJCM13498_01250</name>
</gene>
<accession>A0A5M4ATQ0</accession>
<name>A0A5M4ATQ0_9BACT</name>